<evidence type="ECO:0008006" key="4">
    <source>
        <dbReference type="Google" id="ProtNLM"/>
    </source>
</evidence>
<accession>A0ABU3KC60</accession>
<reference evidence="2 3" key="1">
    <citation type="journal article" date="2023" name="ISME J.">
        <title>Cultivation and genomic characterization of novel and ubiquitous marine nitrite-oxidizing bacteria from the Nitrospirales.</title>
        <authorList>
            <person name="Mueller A.J."/>
            <person name="Daebeler A."/>
            <person name="Herbold C.W."/>
            <person name="Kirkegaard R.H."/>
            <person name="Daims H."/>
        </authorList>
    </citation>
    <scope>NUCLEOTIDE SEQUENCE [LARGE SCALE GENOMIC DNA]</scope>
    <source>
        <strain evidence="2 3">EB</strain>
    </source>
</reference>
<dbReference type="SUPFAM" id="SSF58113">
    <property type="entry name" value="Apolipoprotein A-I"/>
    <property type="match status" value="1"/>
</dbReference>
<keyword evidence="3" id="KW-1185">Reference proteome</keyword>
<gene>
    <name evidence="2" type="ORF">PPG34_15540</name>
</gene>
<protein>
    <recommendedName>
        <fullName evidence="4">Coiled coil domain-containing protein</fullName>
    </recommendedName>
</protein>
<evidence type="ECO:0000313" key="2">
    <source>
        <dbReference type="EMBL" id="MDT7043767.1"/>
    </source>
</evidence>
<comment type="caution">
    <text evidence="2">The sequence shown here is derived from an EMBL/GenBank/DDBJ whole genome shotgun (WGS) entry which is preliminary data.</text>
</comment>
<dbReference type="RefSeq" id="WP_313834360.1">
    <property type="nucleotide sequence ID" value="NZ_JAQOUE010000002.1"/>
</dbReference>
<organism evidence="2 3">
    <name type="scientific">Candidatus Nitronereus thalassa</name>
    <dbReference type="NCBI Taxonomy" id="3020898"/>
    <lineage>
        <taxon>Bacteria</taxon>
        <taxon>Pseudomonadati</taxon>
        <taxon>Nitrospirota</taxon>
        <taxon>Nitrospiria</taxon>
        <taxon>Nitrospirales</taxon>
        <taxon>Nitrospiraceae</taxon>
        <taxon>Candidatus Nitronereus</taxon>
    </lineage>
</organism>
<proteinExistence type="predicted"/>
<dbReference type="Gene3D" id="1.20.120.20">
    <property type="entry name" value="Apolipoprotein"/>
    <property type="match status" value="1"/>
</dbReference>
<name>A0ABU3KC60_9BACT</name>
<evidence type="ECO:0000256" key="1">
    <source>
        <dbReference type="SAM" id="Coils"/>
    </source>
</evidence>
<evidence type="ECO:0000313" key="3">
    <source>
        <dbReference type="Proteomes" id="UP001250932"/>
    </source>
</evidence>
<feature type="coiled-coil region" evidence="1">
    <location>
        <begin position="8"/>
        <end position="71"/>
    </location>
</feature>
<dbReference type="Proteomes" id="UP001250932">
    <property type="component" value="Unassembled WGS sequence"/>
</dbReference>
<sequence>MSDKETFQMEIEEQLEKWKSQIDSHSQKLHELKLRAEKLEAEAKLQYLEQIKELEVKIEDVKSKMGEGEHRLATIKDAGEEAWDEVKTGSQNAWEDMVRGVNKGWDEVRSSFELASSKIRDGISKK</sequence>
<keyword evidence="1" id="KW-0175">Coiled coil</keyword>
<dbReference type="EMBL" id="JAQOUE010000002">
    <property type="protein sequence ID" value="MDT7043767.1"/>
    <property type="molecule type" value="Genomic_DNA"/>
</dbReference>